<evidence type="ECO:0000256" key="7">
    <source>
        <dbReference type="SAM" id="Phobius"/>
    </source>
</evidence>
<keyword evidence="2 7" id="KW-0812">Transmembrane</keyword>
<keyword evidence="4 10" id="KW-0067">ATP-binding</keyword>
<keyword evidence="5 7" id="KW-1133">Transmembrane helix</keyword>
<comment type="subcellular location">
    <subcellularLocation>
        <location evidence="1">Cell membrane</location>
        <topology evidence="1">Multi-pass membrane protein</topology>
    </subcellularLocation>
</comment>
<dbReference type="PANTHER" id="PTHR43394:SF1">
    <property type="entry name" value="ATP-BINDING CASSETTE SUB-FAMILY B MEMBER 10, MITOCHONDRIAL"/>
    <property type="match status" value="1"/>
</dbReference>
<keyword evidence="3" id="KW-0547">Nucleotide-binding</keyword>
<dbReference type="InterPro" id="IPR003439">
    <property type="entry name" value="ABC_transporter-like_ATP-bd"/>
</dbReference>
<dbReference type="PROSITE" id="PS50893">
    <property type="entry name" value="ABC_TRANSPORTER_2"/>
    <property type="match status" value="1"/>
</dbReference>
<dbReference type="PROSITE" id="PS50929">
    <property type="entry name" value="ABC_TM1F"/>
    <property type="match status" value="1"/>
</dbReference>
<proteinExistence type="predicted"/>
<feature type="transmembrane region" description="Helical" evidence="7">
    <location>
        <begin position="290"/>
        <end position="314"/>
    </location>
</feature>
<dbReference type="SUPFAM" id="SSF90123">
    <property type="entry name" value="ABC transporter transmembrane region"/>
    <property type="match status" value="1"/>
</dbReference>
<dbReference type="GO" id="GO:0005524">
    <property type="term" value="F:ATP binding"/>
    <property type="evidence" value="ECO:0007669"/>
    <property type="project" value="UniProtKB-KW"/>
</dbReference>
<evidence type="ECO:0000313" key="10">
    <source>
        <dbReference type="EMBL" id="MFC3979328.1"/>
    </source>
</evidence>
<reference evidence="11" key="1">
    <citation type="journal article" date="2019" name="Int. J. Syst. Evol. Microbiol.">
        <title>The Global Catalogue of Microorganisms (GCM) 10K type strain sequencing project: providing services to taxonomists for standard genome sequencing and annotation.</title>
        <authorList>
            <consortium name="The Broad Institute Genomics Platform"/>
            <consortium name="The Broad Institute Genome Sequencing Center for Infectious Disease"/>
            <person name="Wu L."/>
            <person name="Ma J."/>
        </authorList>
    </citation>
    <scope>NUCLEOTIDE SEQUENCE [LARGE SCALE GENOMIC DNA]</scope>
    <source>
        <strain evidence="11">TBRC 7912</strain>
    </source>
</reference>
<evidence type="ECO:0000256" key="4">
    <source>
        <dbReference type="ARBA" id="ARBA00022840"/>
    </source>
</evidence>
<dbReference type="Gene3D" id="1.20.1560.10">
    <property type="entry name" value="ABC transporter type 1, transmembrane domain"/>
    <property type="match status" value="1"/>
</dbReference>
<evidence type="ECO:0000256" key="1">
    <source>
        <dbReference type="ARBA" id="ARBA00004651"/>
    </source>
</evidence>
<evidence type="ECO:0000256" key="5">
    <source>
        <dbReference type="ARBA" id="ARBA00022989"/>
    </source>
</evidence>
<dbReference type="EMBL" id="JBHSBC010000002">
    <property type="protein sequence ID" value="MFC3979328.1"/>
    <property type="molecule type" value="Genomic_DNA"/>
</dbReference>
<dbReference type="InterPro" id="IPR017871">
    <property type="entry name" value="ABC_transporter-like_CS"/>
</dbReference>
<dbReference type="InterPro" id="IPR011527">
    <property type="entry name" value="ABC1_TM_dom"/>
</dbReference>
<comment type="caution">
    <text evidence="10">The sequence shown here is derived from an EMBL/GenBank/DDBJ whole genome shotgun (WGS) entry which is preliminary data.</text>
</comment>
<feature type="transmembrane region" description="Helical" evidence="7">
    <location>
        <begin position="255"/>
        <end position="278"/>
    </location>
</feature>
<dbReference type="PROSITE" id="PS00211">
    <property type="entry name" value="ABC_TRANSPORTER_1"/>
    <property type="match status" value="1"/>
</dbReference>
<feature type="transmembrane region" description="Helical" evidence="7">
    <location>
        <begin position="67"/>
        <end position="87"/>
    </location>
</feature>
<evidence type="ECO:0000256" key="2">
    <source>
        <dbReference type="ARBA" id="ARBA00022692"/>
    </source>
</evidence>
<evidence type="ECO:0000256" key="6">
    <source>
        <dbReference type="ARBA" id="ARBA00023136"/>
    </source>
</evidence>
<accession>A0ABV8EW54</accession>
<dbReference type="InterPro" id="IPR027417">
    <property type="entry name" value="P-loop_NTPase"/>
</dbReference>
<protein>
    <submittedName>
        <fullName evidence="10">ABC transporter ATP-binding protein</fullName>
    </submittedName>
</protein>
<dbReference type="Pfam" id="PF00005">
    <property type="entry name" value="ABC_tran"/>
    <property type="match status" value="1"/>
</dbReference>
<dbReference type="SMART" id="SM00382">
    <property type="entry name" value="AAA"/>
    <property type="match status" value="1"/>
</dbReference>
<dbReference type="Gene3D" id="3.40.50.300">
    <property type="entry name" value="P-loop containing nucleotide triphosphate hydrolases"/>
    <property type="match status" value="1"/>
</dbReference>
<dbReference type="PANTHER" id="PTHR43394">
    <property type="entry name" value="ATP-DEPENDENT PERMEASE MDL1, MITOCHONDRIAL"/>
    <property type="match status" value="1"/>
</dbReference>
<name>A0ABV8EW54_9ACTN</name>
<gene>
    <name evidence="10" type="ORF">ACFOYY_04295</name>
</gene>
<keyword evidence="11" id="KW-1185">Reference proteome</keyword>
<feature type="domain" description="ABC transporter" evidence="8">
    <location>
        <begin position="350"/>
        <end position="604"/>
    </location>
</feature>
<organism evidence="10 11">
    <name type="scientific">Streptosporangium jomthongense</name>
    <dbReference type="NCBI Taxonomy" id="1193683"/>
    <lineage>
        <taxon>Bacteria</taxon>
        <taxon>Bacillati</taxon>
        <taxon>Actinomycetota</taxon>
        <taxon>Actinomycetes</taxon>
        <taxon>Streptosporangiales</taxon>
        <taxon>Streptosporangiaceae</taxon>
        <taxon>Streptosporangium</taxon>
    </lineage>
</organism>
<dbReference type="InterPro" id="IPR036640">
    <property type="entry name" value="ABC1_TM_sf"/>
</dbReference>
<evidence type="ECO:0000256" key="3">
    <source>
        <dbReference type="ARBA" id="ARBA00022741"/>
    </source>
</evidence>
<evidence type="ECO:0000259" key="8">
    <source>
        <dbReference type="PROSITE" id="PS50893"/>
    </source>
</evidence>
<feature type="transmembrane region" description="Helical" evidence="7">
    <location>
        <begin position="148"/>
        <end position="165"/>
    </location>
</feature>
<sequence length="615" mass="66969">MTAGMRWSSTRRSLRTLGLAIALAWRTAAGRLTVLALVSLLSSIVPVATAWLTKLVIDQIAAGEFDIVWLTTALASLGMVPIVLRGWGRYLQNDLDRQTRLLAKERVYDAVNRLPGISRFEDPVFLDKLRMAGHSGGSAPGHIVRSGLDIFGGALLVGGFLGSLIALSPVMALVIALGAVTTLAGEIALSRRRASTTLKISPMQRRELFYSTLLAGVEAAKEIRLFGIGGFLKDRMLAEVRRADAEQRATDRRELFLQSSLGTVSAVAVGAGLIWSIIGAGNGHMSAGDIAMFIASVAGVQGSLGGLTTQVAFIHQQTLYFQQLSDIEENDPDLPVPARTGTLAPLRHGIVFHDVWFRYSLDHPWTLRGVTFEIPAGKTVGLVGRNGSGKSTLVKLLCRFYEVERGGIYWDGIDIRDIDPVQLRQRMGAVFQDFMSYDLPAFENIGIGHMPYMGDRPRLEAAAQRAKIHEDLLALPRGYETPLTRLFIDGENLEKNGADQERGVFLSGGQWQRIALARGALQVEKDLLILDEPSSGLDAQAEYEIHKQLSEYRRGRAGLLISHRLSALRDADSLVVLEEGRIVEEGPHPDLMLAGGIYAGLFRTQAAGYLDGGAR</sequence>
<keyword evidence="6 7" id="KW-0472">Membrane</keyword>
<dbReference type="SUPFAM" id="SSF52540">
    <property type="entry name" value="P-loop containing nucleoside triphosphate hydrolases"/>
    <property type="match status" value="1"/>
</dbReference>
<feature type="domain" description="ABC transmembrane type-1" evidence="9">
    <location>
        <begin position="148"/>
        <end position="316"/>
    </location>
</feature>
<dbReference type="RefSeq" id="WP_386187995.1">
    <property type="nucleotide sequence ID" value="NZ_JBHSBC010000002.1"/>
</dbReference>
<dbReference type="InterPro" id="IPR039421">
    <property type="entry name" value="Type_1_exporter"/>
</dbReference>
<dbReference type="InterPro" id="IPR003593">
    <property type="entry name" value="AAA+_ATPase"/>
</dbReference>
<evidence type="ECO:0000313" key="11">
    <source>
        <dbReference type="Proteomes" id="UP001595698"/>
    </source>
</evidence>
<dbReference type="Proteomes" id="UP001595698">
    <property type="component" value="Unassembled WGS sequence"/>
</dbReference>
<feature type="transmembrane region" description="Helical" evidence="7">
    <location>
        <begin position="171"/>
        <end position="189"/>
    </location>
</feature>
<evidence type="ECO:0000259" key="9">
    <source>
        <dbReference type="PROSITE" id="PS50929"/>
    </source>
</evidence>